<evidence type="ECO:0000313" key="3">
    <source>
        <dbReference type="RefSeq" id="XP_017773754.1"/>
    </source>
</evidence>
<feature type="chain" id="PRO_5046924592" evidence="1">
    <location>
        <begin position="17"/>
        <end position="345"/>
    </location>
</feature>
<accession>A0ABM1MGQ4</accession>
<keyword evidence="2" id="KW-1185">Reference proteome</keyword>
<dbReference type="RefSeq" id="XP_017773754.1">
    <property type="nucleotide sequence ID" value="XM_017918265.1"/>
</dbReference>
<feature type="signal peptide" evidence="1">
    <location>
        <begin position="1"/>
        <end position="16"/>
    </location>
</feature>
<dbReference type="Proteomes" id="UP000695000">
    <property type="component" value="Unplaced"/>
</dbReference>
<evidence type="ECO:0000313" key="2">
    <source>
        <dbReference type="Proteomes" id="UP000695000"/>
    </source>
</evidence>
<protein>
    <submittedName>
        <fullName evidence="3">Uncharacterized protein LOC108560633</fullName>
    </submittedName>
</protein>
<keyword evidence="1" id="KW-0732">Signal</keyword>
<evidence type="ECO:0000256" key="1">
    <source>
        <dbReference type="SAM" id="SignalP"/>
    </source>
</evidence>
<reference evidence="3" key="1">
    <citation type="submission" date="2025-08" db="UniProtKB">
        <authorList>
            <consortium name="RefSeq"/>
        </authorList>
    </citation>
    <scope>IDENTIFICATION</scope>
    <source>
        <tissue evidence="3">Whole Larva</tissue>
    </source>
</reference>
<dbReference type="GeneID" id="108560633"/>
<sequence length="345" mass="34990">MKSLILLCFAIAFCDGAPSYPHALHPGVGAIYKGPNSETIIKGPDGSIITSQQEGGEVAIKGEAPIVGPGGGIGGFSPIVVGPSPDFVASVPFHGPGLGAIAPFAPVISEQFLTASVGPIISEPIITASVPPVVLPLGPAVLDSVIRPIPPLLATNPIVVPDVAVVAKDPKIVEEHIVVGDKIITVPKKLEENVDLVGPSGTISTRGGDVVVAGPSSTTIKGGGVVASIDKQDDINIKTVEVKSVVAPAIIQAPKIIAPAPVIASEAAVQTIITANPILGKIPDARVAGGIIHPPVIHSHAPTLVHSGPLLQPNFVDPSLTVIPDFYAPVLGGLPFKPIIHGPFH</sequence>
<organism evidence="2 3">
    <name type="scientific">Nicrophorus vespilloides</name>
    <name type="common">Boreal carrion beetle</name>
    <dbReference type="NCBI Taxonomy" id="110193"/>
    <lineage>
        <taxon>Eukaryota</taxon>
        <taxon>Metazoa</taxon>
        <taxon>Ecdysozoa</taxon>
        <taxon>Arthropoda</taxon>
        <taxon>Hexapoda</taxon>
        <taxon>Insecta</taxon>
        <taxon>Pterygota</taxon>
        <taxon>Neoptera</taxon>
        <taxon>Endopterygota</taxon>
        <taxon>Coleoptera</taxon>
        <taxon>Polyphaga</taxon>
        <taxon>Staphyliniformia</taxon>
        <taxon>Silphidae</taxon>
        <taxon>Nicrophorinae</taxon>
        <taxon>Nicrophorus</taxon>
    </lineage>
</organism>
<proteinExistence type="predicted"/>
<name>A0ABM1MGQ4_NICVS</name>
<gene>
    <name evidence="3" type="primary">LOC108560633</name>
</gene>